<name>A0A1H1UI30_9ACTN</name>
<evidence type="ECO:0000313" key="1">
    <source>
        <dbReference type="EMBL" id="SDS72167.1"/>
    </source>
</evidence>
<evidence type="ECO:0000313" key="2">
    <source>
        <dbReference type="Proteomes" id="UP000198688"/>
    </source>
</evidence>
<sequence length="48" mass="5244">MIDVMDAGDPYTTITEPTFVARFLLDPYTDTVESVANRTDCGTSGCPR</sequence>
<dbReference type="AlphaFoldDB" id="A0A1H1UI30"/>
<reference evidence="1 2" key="1">
    <citation type="submission" date="2016-10" db="EMBL/GenBank/DDBJ databases">
        <authorList>
            <person name="de Groot N.N."/>
        </authorList>
    </citation>
    <scope>NUCLEOTIDE SEQUENCE [LARGE SCALE GENOMIC DNA]</scope>
    <source>
        <strain evidence="1 2">DSM 43941</strain>
    </source>
</reference>
<keyword evidence="2" id="KW-1185">Reference proteome</keyword>
<dbReference type="Proteomes" id="UP000198688">
    <property type="component" value="Chromosome I"/>
</dbReference>
<dbReference type="STRING" id="113562.SAMN04489716_1447"/>
<gene>
    <name evidence="1" type="ORF">SAMN04489716_1447</name>
</gene>
<dbReference type="EMBL" id="LT629758">
    <property type="protein sequence ID" value="SDS72167.1"/>
    <property type="molecule type" value="Genomic_DNA"/>
</dbReference>
<protein>
    <submittedName>
        <fullName evidence="1">Uncharacterized protein</fullName>
    </submittedName>
</protein>
<accession>A0A1H1UI30</accession>
<organism evidence="1 2">
    <name type="scientific">Actinoplanes derwentensis</name>
    <dbReference type="NCBI Taxonomy" id="113562"/>
    <lineage>
        <taxon>Bacteria</taxon>
        <taxon>Bacillati</taxon>
        <taxon>Actinomycetota</taxon>
        <taxon>Actinomycetes</taxon>
        <taxon>Micromonosporales</taxon>
        <taxon>Micromonosporaceae</taxon>
        <taxon>Actinoplanes</taxon>
    </lineage>
</organism>
<proteinExistence type="predicted"/>